<evidence type="ECO:0000313" key="3">
    <source>
        <dbReference type="Proteomes" id="UP001072034"/>
    </source>
</evidence>
<keyword evidence="1" id="KW-1133">Transmembrane helix</keyword>
<protein>
    <submittedName>
        <fullName evidence="2">DUF1345 domain-containing protein</fullName>
    </submittedName>
</protein>
<organism evidence="2 3">
    <name type="scientific">Actinomyces israelii</name>
    <dbReference type="NCBI Taxonomy" id="1659"/>
    <lineage>
        <taxon>Bacteria</taxon>
        <taxon>Bacillati</taxon>
        <taxon>Actinomycetota</taxon>
        <taxon>Actinomycetes</taxon>
        <taxon>Actinomycetales</taxon>
        <taxon>Actinomycetaceae</taxon>
        <taxon>Actinomyces</taxon>
    </lineage>
</organism>
<feature type="transmembrane region" description="Helical" evidence="1">
    <location>
        <begin position="205"/>
        <end position="226"/>
    </location>
</feature>
<dbReference type="Pfam" id="PF07077">
    <property type="entry name" value="DUF1345"/>
    <property type="match status" value="1"/>
</dbReference>
<dbReference type="Proteomes" id="UP001072034">
    <property type="component" value="Unassembled WGS sequence"/>
</dbReference>
<feature type="transmembrane region" description="Helical" evidence="1">
    <location>
        <begin position="30"/>
        <end position="52"/>
    </location>
</feature>
<evidence type="ECO:0000313" key="2">
    <source>
        <dbReference type="EMBL" id="MCZ0859448.1"/>
    </source>
</evidence>
<name>A0ABT4ICI5_9ACTO</name>
<gene>
    <name evidence="2" type="ORF">OHJ16_15545</name>
</gene>
<comment type="caution">
    <text evidence="2">The sequence shown here is derived from an EMBL/GenBank/DDBJ whole genome shotgun (WGS) entry which is preliminary data.</text>
</comment>
<proteinExistence type="predicted"/>
<accession>A0ABT4ICI5</accession>
<dbReference type="RefSeq" id="WP_268918655.1">
    <property type="nucleotide sequence ID" value="NZ_JAPTMY010000054.1"/>
</dbReference>
<reference evidence="2" key="1">
    <citation type="submission" date="2022-10" db="EMBL/GenBank/DDBJ databases">
        <title>Genome sequence of Actinomyces israelii ATCC 10048.</title>
        <authorList>
            <person name="Watt R.M."/>
            <person name="Tong W.M."/>
        </authorList>
    </citation>
    <scope>NUCLEOTIDE SEQUENCE</scope>
    <source>
        <strain evidence="2">ATCC 10048</strain>
    </source>
</reference>
<dbReference type="InterPro" id="IPR009781">
    <property type="entry name" value="DUF1345"/>
</dbReference>
<feature type="transmembrane region" description="Helical" evidence="1">
    <location>
        <begin position="134"/>
        <end position="155"/>
    </location>
</feature>
<sequence>MYRSRALAVIEVLLLAAGLAQMLFSELVVIAVGALSWVGLALAYVACSLWAARGGRPGEHADRGGRAPSAGPCSRPPGHHPWLRNLSDLTPLLAAATGLITAVGYLDEPDGVATGASLADDVSRLYLALDRSQALTVLIGVLGWLVLHIGFAQMYERHDQPEAHGGFRFPGTRTPASAEYLYLGMTIGATFATSDVEVRSSRTRWIVMTHTVLAFLYNAVVVGVVVKLLTGG</sequence>
<dbReference type="EMBL" id="JAPTMY010000054">
    <property type="protein sequence ID" value="MCZ0859448.1"/>
    <property type="molecule type" value="Genomic_DNA"/>
</dbReference>
<keyword evidence="3" id="KW-1185">Reference proteome</keyword>
<evidence type="ECO:0000256" key="1">
    <source>
        <dbReference type="SAM" id="Phobius"/>
    </source>
</evidence>
<keyword evidence="1" id="KW-0812">Transmembrane</keyword>
<keyword evidence="1" id="KW-0472">Membrane</keyword>
<feature type="transmembrane region" description="Helical" evidence="1">
    <location>
        <begin position="175"/>
        <end position="193"/>
    </location>
</feature>